<accession>A0A820S0Z3</accession>
<keyword evidence="1" id="KW-0812">Transmembrane</keyword>
<gene>
    <name evidence="2" type="ORF">KXQ929_LOCUS53666</name>
</gene>
<sequence length="95" mass="10889">IHLPSNILEQSTLDPIWLYGVCLLALFILIVVLLILILILAKKTFYSTNQIHQNKRKDISDKKQIPDRTSLLISTPLQLAVEEDERISSTLYNET</sequence>
<comment type="caution">
    <text evidence="2">The sequence shown here is derived from an EMBL/GenBank/DDBJ whole genome shotgun (WGS) entry which is preliminary data.</text>
</comment>
<feature type="non-terminal residue" evidence="2">
    <location>
        <position position="95"/>
    </location>
</feature>
<proteinExistence type="predicted"/>
<protein>
    <submittedName>
        <fullName evidence="2">Uncharacterized protein</fullName>
    </submittedName>
</protein>
<dbReference type="AlphaFoldDB" id="A0A820S0Z3"/>
<name>A0A820S0Z3_9BILA</name>
<keyword evidence="1" id="KW-1133">Transmembrane helix</keyword>
<dbReference type="Proteomes" id="UP000663868">
    <property type="component" value="Unassembled WGS sequence"/>
</dbReference>
<evidence type="ECO:0000313" key="3">
    <source>
        <dbReference type="Proteomes" id="UP000663868"/>
    </source>
</evidence>
<dbReference type="EMBL" id="CAJOBB010030786">
    <property type="protein sequence ID" value="CAF4445937.1"/>
    <property type="molecule type" value="Genomic_DNA"/>
</dbReference>
<feature type="non-terminal residue" evidence="2">
    <location>
        <position position="1"/>
    </location>
</feature>
<organism evidence="2 3">
    <name type="scientific">Adineta steineri</name>
    <dbReference type="NCBI Taxonomy" id="433720"/>
    <lineage>
        <taxon>Eukaryota</taxon>
        <taxon>Metazoa</taxon>
        <taxon>Spiralia</taxon>
        <taxon>Gnathifera</taxon>
        <taxon>Rotifera</taxon>
        <taxon>Eurotatoria</taxon>
        <taxon>Bdelloidea</taxon>
        <taxon>Adinetida</taxon>
        <taxon>Adinetidae</taxon>
        <taxon>Adineta</taxon>
    </lineage>
</organism>
<evidence type="ECO:0000313" key="2">
    <source>
        <dbReference type="EMBL" id="CAF4445937.1"/>
    </source>
</evidence>
<feature type="transmembrane region" description="Helical" evidence="1">
    <location>
        <begin position="16"/>
        <end position="41"/>
    </location>
</feature>
<keyword evidence="1" id="KW-0472">Membrane</keyword>
<evidence type="ECO:0000256" key="1">
    <source>
        <dbReference type="SAM" id="Phobius"/>
    </source>
</evidence>
<reference evidence="2" key="1">
    <citation type="submission" date="2021-02" db="EMBL/GenBank/DDBJ databases">
        <authorList>
            <person name="Nowell W R."/>
        </authorList>
    </citation>
    <scope>NUCLEOTIDE SEQUENCE</scope>
</reference>